<evidence type="ECO:0000313" key="4">
    <source>
        <dbReference type="Proteomes" id="UP001500618"/>
    </source>
</evidence>
<dbReference type="InterPro" id="IPR036390">
    <property type="entry name" value="WH_DNA-bd_sf"/>
</dbReference>
<dbReference type="SUPFAM" id="SSF46785">
    <property type="entry name" value="Winged helix' DNA-binding domain"/>
    <property type="match status" value="1"/>
</dbReference>
<evidence type="ECO:0000313" key="3">
    <source>
        <dbReference type="EMBL" id="GAA1662530.1"/>
    </source>
</evidence>
<dbReference type="InterPro" id="IPR005149">
    <property type="entry name" value="Tscrpt_reg_PadR_N"/>
</dbReference>
<reference evidence="3 4" key="1">
    <citation type="journal article" date="2019" name="Int. J. Syst. Evol. Microbiol.">
        <title>The Global Catalogue of Microorganisms (GCM) 10K type strain sequencing project: providing services to taxonomists for standard genome sequencing and annotation.</title>
        <authorList>
            <consortium name="The Broad Institute Genomics Platform"/>
            <consortium name="The Broad Institute Genome Sequencing Center for Infectious Disease"/>
            <person name="Wu L."/>
            <person name="Ma J."/>
        </authorList>
    </citation>
    <scope>NUCLEOTIDE SEQUENCE [LARGE SCALE GENOMIC DNA]</scope>
    <source>
        <strain evidence="3 4">JCM 14718</strain>
    </source>
</reference>
<feature type="compositionally biased region" description="Basic residues" evidence="1">
    <location>
        <begin position="222"/>
        <end position="231"/>
    </location>
</feature>
<dbReference type="Pfam" id="PF03551">
    <property type="entry name" value="PadR"/>
    <property type="match status" value="1"/>
</dbReference>
<organism evidence="3 4">
    <name type="scientific">Fodinicola feengrottensis</name>
    <dbReference type="NCBI Taxonomy" id="435914"/>
    <lineage>
        <taxon>Bacteria</taxon>
        <taxon>Bacillati</taxon>
        <taxon>Actinomycetota</taxon>
        <taxon>Actinomycetes</taxon>
        <taxon>Mycobacteriales</taxon>
        <taxon>Fodinicola</taxon>
    </lineage>
</organism>
<evidence type="ECO:0000259" key="2">
    <source>
        <dbReference type="Pfam" id="PF03551"/>
    </source>
</evidence>
<dbReference type="RefSeq" id="WP_344307558.1">
    <property type="nucleotide sequence ID" value="NZ_BAAANY010000003.1"/>
</dbReference>
<evidence type="ECO:0000256" key="1">
    <source>
        <dbReference type="SAM" id="MobiDB-lite"/>
    </source>
</evidence>
<dbReference type="PANTHER" id="PTHR43252">
    <property type="entry name" value="TRANSCRIPTIONAL REGULATOR YQJI"/>
    <property type="match status" value="1"/>
</dbReference>
<dbReference type="Proteomes" id="UP001500618">
    <property type="component" value="Unassembled WGS sequence"/>
</dbReference>
<gene>
    <name evidence="3" type="ORF">GCM10009765_10000</name>
</gene>
<keyword evidence="4" id="KW-1185">Reference proteome</keyword>
<dbReference type="Gene3D" id="1.10.10.10">
    <property type="entry name" value="Winged helix-like DNA-binding domain superfamily/Winged helix DNA-binding domain"/>
    <property type="match status" value="1"/>
</dbReference>
<accession>A0ABN2G0B4</accession>
<dbReference type="InterPro" id="IPR036388">
    <property type="entry name" value="WH-like_DNA-bd_sf"/>
</dbReference>
<dbReference type="PANTHER" id="PTHR43252:SF2">
    <property type="entry name" value="TRANSCRIPTION REGULATOR, PADR-LIKE FAMILY"/>
    <property type="match status" value="1"/>
</dbReference>
<feature type="domain" description="Transcription regulator PadR N-terminal" evidence="2">
    <location>
        <begin position="7"/>
        <end position="80"/>
    </location>
</feature>
<feature type="region of interest" description="Disordered" evidence="1">
    <location>
        <begin position="194"/>
        <end position="231"/>
    </location>
</feature>
<comment type="caution">
    <text evidence="3">The sequence shown here is derived from an EMBL/GenBank/DDBJ whole genome shotgun (WGS) entry which is preliminary data.</text>
</comment>
<proteinExistence type="predicted"/>
<name>A0ABN2G0B4_9ACTN</name>
<sequence length="231" mass="26738">MSLRHALLALLEAEPMSGYSLAKFFDQSVAYVWHAPHSQIYPELRRMEQAGMITGRSEARGTFATKRIYSLTDDGRAELARWVEELSPLPRERDAAYLKSSYFEYGDYASARKHFEAHRAHHEEQRRRWEAHVKQLENRDTDLLRIRLAQAPEHLRKQVVAYKVHVYHGLIERAKQEVRWALAGLRMVDELEAETVAARPAPAGTPRKAVERTKSAGPPTRVSRRHEPPRR</sequence>
<protein>
    <submittedName>
        <fullName evidence="3">Helix-turn-helix transcriptional regulator</fullName>
    </submittedName>
</protein>
<dbReference type="EMBL" id="BAAANY010000003">
    <property type="protein sequence ID" value="GAA1662530.1"/>
    <property type="molecule type" value="Genomic_DNA"/>
</dbReference>